<accession>A0A8J4FGX2</accession>
<feature type="compositionally biased region" description="Basic and acidic residues" evidence="1">
    <location>
        <begin position="203"/>
        <end position="216"/>
    </location>
</feature>
<feature type="region of interest" description="Disordered" evidence="1">
    <location>
        <begin position="202"/>
        <end position="229"/>
    </location>
</feature>
<evidence type="ECO:0000313" key="3">
    <source>
        <dbReference type="Proteomes" id="UP000747110"/>
    </source>
</evidence>
<feature type="compositionally biased region" description="Polar residues" evidence="1">
    <location>
        <begin position="47"/>
        <end position="61"/>
    </location>
</feature>
<gene>
    <name evidence="2" type="ORF">Vretifemale_5583</name>
</gene>
<feature type="compositionally biased region" description="Basic and acidic residues" evidence="1">
    <location>
        <begin position="124"/>
        <end position="133"/>
    </location>
</feature>
<dbReference type="Proteomes" id="UP000747110">
    <property type="component" value="Unassembled WGS sequence"/>
</dbReference>
<dbReference type="GO" id="GO:0005634">
    <property type="term" value="C:nucleus"/>
    <property type="evidence" value="ECO:0007669"/>
    <property type="project" value="TreeGrafter"/>
</dbReference>
<dbReference type="GO" id="GO:0005737">
    <property type="term" value="C:cytoplasm"/>
    <property type="evidence" value="ECO:0007669"/>
    <property type="project" value="TreeGrafter"/>
</dbReference>
<organism evidence="2 3">
    <name type="scientific">Volvox reticuliferus</name>
    <dbReference type="NCBI Taxonomy" id="1737510"/>
    <lineage>
        <taxon>Eukaryota</taxon>
        <taxon>Viridiplantae</taxon>
        <taxon>Chlorophyta</taxon>
        <taxon>core chlorophytes</taxon>
        <taxon>Chlorophyceae</taxon>
        <taxon>CS clade</taxon>
        <taxon>Chlamydomonadales</taxon>
        <taxon>Volvocaceae</taxon>
        <taxon>Volvox</taxon>
    </lineage>
</organism>
<proteinExistence type="predicted"/>
<dbReference type="AlphaFoldDB" id="A0A8J4FGX2"/>
<protein>
    <submittedName>
        <fullName evidence="2">Uncharacterized protein</fullName>
    </submittedName>
</protein>
<evidence type="ECO:0000313" key="2">
    <source>
        <dbReference type="EMBL" id="GIL75853.1"/>
    </source>
</evidence>
<dbReference type="OrthoDB" id="551971at2759"/>
<feature type="compositionally biased region" description="Basic and acidic residues" evidence="1">
    <location>
        <begin position="346"/>
        <end position="514"/>
    </location>
</feature>
<dbReference type="InterPro" id="IPR034604">
    <property type="entry name" value="SRRP53"/>
</dbReference>
<sequence length="715" mass="78090">MEETEAHNLYTLFARINDGAKRKQGLGFGGRTSSPERNGPAAAPQGFLSSFVRSSTTFGSETSRRPVTAYEPLHDDSDDEIPAKRRRQHRVEDEDDLSVRAAGRPRWPLSDHGESLGNHGVRRQQHEDEDGRSRFTRAGFAADTSFPERSNGRDDGGRVTVTSPAAGAKGMDRTAYAKLIPGYDSLGPAERLRARTRLALKQADARARSDGNDAADRGGGSGGNGSRTWTRFILNKDAPLDEDGARPGLSAWDPSGIDAAEEKCYNSHGLQDGQENLEIGGLNALSFRRTMDVERRQQALRQAEAQHEAAIFGAVVSEAPAAAAVAGVSRQQLRGKTVQQAGDDTSGDRVLGKHYHRSQEHGREGGLHRERERKRDRERERGRDQDREGFKDQGRECGRERIRERDRGRDCEQDRSRDRDRDRGQERGRERERKSSRDRDRDRDRERERIRERGGERERGRERGSDRERDRERGLERDRPRDKDPDRDSRAMDRPPGRTLQVRDRSRDVGDRHQQCGPRTTSKLVDSEVTLRQPPAGSVNQPASLESSLAAPFSGAAATGVRPAAPARLAFVSTTGSRVDGDFTVGASNIGAAGSGGAAATAAAADLPMPAGNINLRGLLGIREADEDGPVVVELDERGVMAAAQAAAGNGEGGDWSVRSGWMAAGAGAQPAQAAETVVKQDGGRLGETLSSSVLKQQGLSWRERAQQARGRAVK</sequence>
<reference evidence="2" key="1">
    <citation type="journal article" date="2021" name="Proc. Natl. Acad. Sci. U.S.A.">
        <title>Three genomes in the algal genus Volvox reveal the fate of a haploid sex-determining region after a transition to homothallism.</title>
        <authorList>
            <person name="Yamamoto K."/>
            <person name="Hamaji T."/>
            <person name="Kawai-Toyooka H."/>
            <person name="Matsuzaki R."/>
            <person name="Takahashi F."/>
            <person name="Nishimura Y."/>
            <person name="Kawachi M."/>
            <person name="Noguchi H."/>
            <person name="Minakuchi Y."/>
            <person name="Umen J.G."/>
            <person name="Toyoda A."/>
            <person name="Nozaki H."/>
        </authorList>
    </citation>
    <scope>NUCLEOTIDE SEQUENCE</scope>
    <source>
        <strain evidence="2">NIES-3786</strain>
    </source>
</reference>
<dbReference type="EMBL" id="BNCP01000008">
    <property type="protein sequence ID" value="GIL75853.1"/>
    <property type="molecule type" value="Genomic_DNA"/>
</dbReference>
<evidence type="ECO:0000256" key="1">
    <source>
        <dbReference type="SAM" id="MobiDB-lite"/>
    </source>
</evidence>
<dbReference type="PANTHER" id="PTHR31968">
    <property type="entry name" value="SERINE/ARGININE-RELATED PROTEIN 53"/>
    <property type="match status" value="1"/>
</dbReference>
<comment type="caution">
    <text evidence="2">The sequence shown here is derived from an EMBL/GenBank/DDBJ whole genome shotgun (WGS) entry which is preliminary data.</text>
</comment>
<feature type="region of interest" description="Disordered" evidence="1">
    <location>
        <begin position="21"/>
        <end position="166"/>
    </location>
</feature>
<keyword evidence="3" id="KW-1185">Reference proteome</keyword>
<dbReference type="GO" id="GO:0000380">
    <property type="term" value="P:alternative mRNA splicing, via spliceosome"/>
    <property type="evidence" value="ECO:0007669"/>
    <property type="project" value="InterPro"/>
</dbReference>
<dbReference type="PANTHER" id="PTHR31968:SF4">
    <property type="entry name" value="SERINE_ARGININE-RELATED PROTEIN 53"/>
    <property type="match status" value="1"/>
</dbReference>
<name>A0A8J4FGX2_9CHLO</name>
<feature type="compositionally biased region" description="Polar residues" evidence="1">
    <location>
        <begin position="329"/>
        <end position="343"/>
    </location>
</feature>
<feature type="region of interest" description="Disordered" evidence="1">
    <location>
        <begin position="328"/>
        <end position="543"/>
    </location>
</feature>